<dbReference type="OrthoDB" id="2800503at2759"/>
<organism evidence="2 3">
    <name type="scientific">Suillus plorans</name>
    <dbReference type="NCBI Taxonomy" id="116603"/>
    <lineage>
        <taxon>Eukaryota</taxon>
        <taxon>Fungi</taxon>
        <taxon>Dikarya</taxon>
        <taxon>Basidiomycota</taxon>
        <taxon>Agaricomycotina</taxon>
        <taxon>Agaricomycetes</taxon>
        <taxon>Agaricomycetidae</taxon>
        <taxon>Boletales</taxon>
        <taxon>Suillineae</taxon>
        <taxon>Suillaceae</taxon>
        <taxon>Suillus</taxon>
    </lineage>
</organism>
<protein>
    <submittedName>
        <fullName evidence="2">Uncharacterized protein</fullName>
    </submittedName>
</protein>
<evidence type="ECO:0000313" key="3">
    <source>
        <dbReference type="Proteomes" id="UP000719766"/>
    </source>
</evidence>
<sequence>IKALLQLRNGGLIIELDSEHTANKLKDPATRKTFLQALNNAVLFKDRTYTLVVQYIPVNLLIERPGLLRLIEKKNHLEDEALISMRWIKPPHKRPPGQQMA</sequence>
<reference evidence="2" key="1">
    <citation type="journal article" date="2020" name="New Phytol.">
        <title>Comparative genomics reveals dynamic genome evolution in host specialist ectomycorrhizal fungi.</title>
        <authorList>
            <person name="Lofgren L.A."/>
            <person name="Nguyen N.H."/>
            <person name="Vilgalys R."/>
            <person name="Ruytinx J."/>
            <person name="Liao H.L."/>
            <person name="Branco S."/>
            <person name="Kuo A."/>
            <person name="LaButti K."/>
            <person name="Lipzen A."/>
            <person name="Andreopoulos W."/>
            <person name="Pangilinan J."/>
            <person name="Riley R."/>
            <person name="Hundley H."/>
            <person name="Na H."/>
            <person name="Barry K."/>
            <person name="Grigoriev I.V."/>
            <person name="Stajich J.E."/>
            <person name="Kennedy P.G."/>
        </authorList>
    </citation>
    <scope>NUCLEOTIDE SEQUENCE</scope>
    <source>
        <strain evidence="2">S12</strain>
    </source>
</reference>
<evidence type="ECO:0000313" key="1">
    <source>
        <dbReference type="EMBL" id="KAG1794887.1"/>
    </source>
</evidence>
<dbReference type="EMBL" id="JABBWE010000024">
    <property type="protein sequence ID" value="KAG1794887.1"/>
    <property type="molecule type" value="Genomic_DNA"/>
</dbReference>
<accession>A0A9P7J2S0</accession>
<gene>
    <name evidence="2" type="ORF">HD556DRAFT_1212846</name>
    <name evidence="1" type="ORF">HD556DRAFT_1218351</name>
</gene>
<name>A0A9P7J2S0_9AGAM</name>
<feature type="non-terminal residue" evidence="2">
    <location>
        <position position="1"/>
    </location>
</feature>
<dbReference type="EMBL" id="JABBWE010000010">
    <property type="protein sequence ID" value="KAG1799840.1"/>
    <property type="molecule type" value="Genomic_DNA"/>
</dbReference>
<comment type="caution">
    <text evidence="2">The sequence shown here is derived from an EMBL/GenBank/DDBJ whole genome shotgun (WGS) entry which is preliminary data.</text>
</comment>
<evidence type="ECO:0000313" key="2">
    <source>
        <dbReference type="EMBL" id="KAG1799840.1"/>
    </source>
</evidence>
<dbReference type="AlphaFoldDB" id="A0A9P7J2S0"/>
<proteinExistence type="predicted"/>
<keyword evidence="3" id="KW-1185">Reference proteome</keyword>
<feature type="non-terminal residue" evidence="2">
    <location>
        <position position="101"/>
    </location>
</feature>
<dbReference type="RefSeq" id="XP_041164063.1">
    <property type="nucleotide sequence ID" value="XM_041296600.1"/>
</dbReference>
<dbReference type="Proteomes" id="UP000719766">
    <property type="component" value="Unassembled WGS sequence"/>
</dbReference>
<dbReference type="GeneID" id="64590364"/>